<name>A0A1G4G4X3_9BACT</name>
<accession>A0A1G4G4X3</accession>
<dbReference type="PANTHER" id="PTHR23150">
    <property type="entry name" value="SULFATASE MODIFYING FACTOR 1, 2"/>
    <property type="match status" value="1"/>
</dbReference>
<dbReference type="InterPro" id="IPR005532">
    <property type="entry name" value="SUMF_dom"/>
</dbReference>
<dbReference type="AlphaFoldDB" id="A0A1G4G4X3"/>
<dbReference type="Proteomes" id="UP000178485">
    <property type="component" value="Chromosome i"/>
</dbReference>
<reference evidence="3 4" key="1">
    <citation type="submission" date="2016-08" db="EMBL/GenBank/DDBJ databases">
        <authorList>
            <person name="Seilhamer J.J."/>
        </authorList>
    </citation>
    <scope>NUCLEOTIDE SEQUENCE [LARGE SCALE GENOMIC DNA]</scope>
    <source>
        <strain evidence="3">ING2-E5A</strain>
    </source>
</reference>
<dbReference type="InterPro" id="IPR042095">
    <property type="entry name" value="SUMF_sf"/>
</dbReference>
<organism evidence="3 4">
    <name type="scientific">Petrimonas mucosa</name>
    <dbReference type="NCBI Taxonomy" id="1642646"/>
    <lineage>
        <taxon>Bacteria</taxon>
        <taxon>Pseudomonadati</taxon>
        <taxon>Bacteroidota</taxon>
        <taxon>Bacteroidia</taxon>
        <taxon>Bacteroidales</taxon>
        <taxon>Dysgonomonadaceae</taxon>
        <taxon>Petrimonas</taxon>
    </lineage>
</organism>
<feature type="chain" id="PRO_5009603804" description="Sulfatase-modifying factor enzyme-like domain-containing protein" evidence="1">
    <location>
        <begin position="24"/>
        <end position="936"/>
    </location>
</feature>
<gene>
    <name evidence="3" type="primary">yfmG</name>
    <name evidence="3" type="ORF">ING2E5A_0757</name>
</gene>
<evidence type="ECO:0000313" key="3">
    <source>
        <dbReference type="EMBL" id="SCM56177.1"/>
    </source>
</evidence>
<evidence type="ECO:0000256" key="1">
    <source>
        <dbReference type="SAM" id="SignalP"/>
    </source>
</evidence>
<sequence length="936" mass="107472">MKGNKIWLFFILLSLAMPASMNGQNPGPLVFEKNNPLLIRSFGPEIRMERKLPLISYQLDETIHSTEKLSDKVEISCSQVTPAPGIKMVITFRNISGDTLCLHNVVPLGRDDRHIYITGRGPHYLSRSYLFRPGYSPVNVILPDNAWELGFSCVETDGDNHLVALTRRDNKSLQNGRLKRFETILHPGGSIQYALWLESYRGEWQNGLRLMFQERYLYDVAPGTFDNSLFEREDLQWIRNCYAANLMMAWDRRFYDQADGSYHVEDYLKKMKQLMGGYDIFGIWPTWPALGMDQRNQWDMFRDLPRGFDQLKAISEICHQNGAYFFLCYNPWDESTRSDEDHLDGMSNITRVADIDGFVLDTRGASSKELQDAVDAARKGVVMYSEGMAVPRDMQGIVSGRVHNALYYPPLLNLNKFIKPEFAIFRVAEEAREPIRREFNISFFNGHGTEINSFPPGRFGWSDEQLRYWGQLLRVQREHSNNFLQAAYTPLIPTLADSIYVNRWLGLSKTLYTVFNLHPEGFCGNLFEVEPPGDNEHYLDLLRHEELEVNSINGKHYLKVSLQGFHIADLGTNNESSVTAIALFPARLKVRLEGDLLTFSSSEGDSIRLWAGLPTYGKRAATFGIGGHSIRLLHHFPGYEGKFVIQAMQGEEVIDERIINITPGTARLLSEAETTEPAATAPEGMVFIPSGYFQCDNYRTGDSFIPYPPHPTENGERIFMKSFFMDRYPVTNRQYREFIRATGYQPKDTTNFLKHWVNGKIPPGEEDYPVIYVTIEDAKAYARWAGKRLPTEVEWQYAAQTEAGNEWPWIQETPVEREEEFITNTLSVWHIRGIDSTRCNLGDGYLYPVGKYEKGVNPYGLYDLVGSVWQLTSDVYDNTTYRYIMVKGGSYFMPKSSFWYVQGGPRELNYRQYLLRLSPGFERKATVGFRCVKDAL</sequence>
<feature type="domain" description="Sulfatase-modifying factor enzyme-like" evidence="2">
    <location>
        <begin position="683"/>
        <end position="933"/>
    </location>
</feature>
<dbReference type="SUPFAM" id="SSF56436">
    <property type="entry name" value="C-type lectin-like"/>
    <property type="match status" value="1"/>
</dbReference>
<dbReference type="STRING" id="1642646.ING2E5A_0757"/>
<protein>
    <recommendedName>
        <fullName evidence="2">Sulfatase-modifying factor enzyme-like domain-containing protein</fullName>
    </recommendedName>
</protein>
<feature type="signal peptide" evidence="1">
    <location>
        <begin position="1"/>
        <end position="23"/>
    </location>
</feature>
<evidence type="ECO:0000259" key="2">
    <source>
        <dbReference type="Pfam" id="PF03781"/>
    </source>
</evidence>
<keyword evidence="4" id="KW-1185">Reference proteome</keyword>
<dbReference type="Gene3D" id="3.90.1580.10">
    <property type="entry name" value="paralog of FGE (formylglycine-generating enzyme)"/>
    <property type="match status" value="1"/>
</dbReference>
<dbReference type="EMBL" id="LT608328">
    <property type="protein sequence ID" value="SCM56177.1"/>
    <property type="molecule type" value="Genomic_DNA"/>
</dbReference>
<dbReference type="RefSeq" id="WP_071136230.1">
    <property type="nucleotide sequence ID" value="NZ_LT608328.1"/>
</dbReference>
<dbReference type="GO" id="GO:0120147">
    <property type="term" value="F:formylglycine-generating oxidase activity"/>
    <property type="evidence" value="ECO:0007669"/>
    <property type="project" value="TreeGrafter"/>
</dbReference>
<dbReference type="InterPro" id="IPR051043">
    <property type="entry name" value="Sulfatase_Mod_Factor_Kinase"/>
</dbReference>
<evidence type="ECO:0000313" key="4">
    <source>
        <dbReference type="Proteomes" id="UP000178485"/>
    </source>
</evidence>
<proteinExistence type="predicted"/>
<dbReference type="KEGG" id="pmuc:ING2E5A_0757"/>
<dbReference type="PANTHER" id="PTHR23150:SF19">
    <property type="entry name" value="FORMYLGLYCINE-GENERATING ENZYME"/>
    <property type="match status" value="1"/>
</dbReference>
<keyword evidence="1" id="KW-0732">Signal</keyword>
<dbReference type="Pfam" id="PF03781">
    <property type="entry name" value="FGE-sulfatase"/>
    <property type="match status" value="1"/>
</dbReference>
<dbReference type="InterPro" id="IPR016187">
    <property type="entry name" value="CTDL_fold"/>
</dbReference>